<dbReference type="PANTHER" id="PTHR41813:SF2">
    <property type="entry name" value="REGULATOR PAB1642, PUTATIVE (AFU_ORTHOLOGUE AFUA_3G11955)-RELATED"/>
    <property type="match status" value="1"/>
</dbReference>
<feature type="domain" description="Thiaminase-2/PQQC" evidence="1">
    <location>
        <begin position="17"/>
        <end position="233"/>
    </location>
</feature>
<dbReference type="InterPro" id="IPR016084">
    <property type="entry name" value="Haem_Oase-like_multi-hlx"/>
</dbReference>
<dbReference type="Gene3D" id="1.20.910.10">
    <property type="entry name" value="Heme oxygenase-like"/>
    <property type="match status" value="1"/>
</dbReference>
<dbReference type="AlphaFoldDB" id="A0A0C3P2I7"/>
<protein>
    <recommendedName>
        <fullName evidence="1">Thiaminase-2/PQQC domain-containing protein</fullName>
    </recommendedName>
</protein>
<evidence type="ECO:0000259" key="1">
    <source>
        <dbReference type="Pfam" id="PF03070"/>
    </source>
</evidence>
<dbReference type="Proteomes" id="UP000053257">
    <property type="component" value="Unassembled WGS sequence"/>
</dbReference>
<evidence type="ECO:0000313" key="2">
    <source>
        <dbReference type="EMBL" id="KIP12124.1"/>
    </source>
</evidence>
<dbReference type="HOGENOM" id="CLU_055855_0_1_1"/>
<dbReference type="GO" id="GO:0006772">
    <property type="term" value="P:thiamine metabolic process"/>
    <property type="evidence" value="ECO:0007669"/>
    <property type="project" value="UniProtKB-ARBA"/>
</dbReference>
<dbReference type="Pfam" id="PF03070">
    <property type="entry name" value="TENA_THI-4"/>
    <property type="match status" value="1"/>
</dbReference>
<dbReference type="InterPro" id="IPR004305">
    <property type="entry name" value="Thiaminase-2/PQQC"/>
</dbReference>
<name>A0A0C3P2I7_PHLG1</name>
<reference evidence="2 3" key="1">
    <citation type="journal article" date="2014" name="PLoS Genet.">
        <title>Analysis of the Phlebiopsis gigantea genome, transcriptome and secretome provides insight into its pioneer colonization strategies of wood.</title>
        <authorList>
            <person name="Hori C."/>
            <person name="Ishida T."/>
            <person name="Igarashi K."/>
            <person name="Samejima M."/>
            <person name="Suzuki H."/>
            <person name="Master E."/>
            <person name="Ferreira P."/>
            <person name="Ruiz-Duenas F.J."/>
            <person name="Held B."/>
            <person name="Canessa P."/>
            <person name="Larrondo L.F."/>
            <person name="Schmoll M."/>
            <person name="Druzhinina I.S."/>
            <person name="Kubicek C.P."/>
            <person name="Gaskell J.A."/>
            <person name="Kersten P."/>
            <person name="St John F."/>
            <person name="Glasner J."/>
            <person name="Sabat G."/>
            <person name="Splinter BonDurant S."/>
            <person name="Syed K."/>
            <person name="Yadav J."/>
            <person name="Mgbeahuruike A.C."/>
            <person name="Kovalchuk A."/>
            <person name="Asiegbu F.O."/>
            <person name="Lackner G."/>
            <person name="Hoffmeister D."/>
            <person name="Rencoret J."/>
            <person name="Gutierrez A."/>
            <person name="Sun H."/>
            <person name="Lindquist E."/>
            <person name="Barry K."/>
            <person name="Riley R."/>
            <person name="Grigoriev I.V."/>
            <person name="Henrissat B."/>
            <person name="Kues U."/>
            <person name="Berka R.M."/>
            <person name="Martinez A.T."/>
            <person name="Covert S.F."/>
            <person name="Blanchette R.A."/>
            <person name="Cullen D."/>
        </authorList>
    </citation>
    <scope>NUCLEOTIDE SEQUENCE [LARGE SCALE GENOMIC DNA]</scope>
    <source>
        <strain evidence="2 3">11061_1 CR5-6</strain>
    </source>
</reference>
<dbReference type="InterPro" id="IPR053261">
    <property type="entry name" value="Polyketide-peptide_reg"/>
</dbReference>
<dbReference type="STRING" id="745531.A0A0C3P2I7"/>
<dbReference type="OrthoDB" id="37730at2759"/>
<proteinExistence type="predicted"/>
<dbReference type="EMBL" id="KN840441">
    <property type="protein sequence ID" value="KIP12124.1"/>
    <property type="molecule type" value="Genomic_DNA"/>
</dbReference>
<dbReference type="CDD" id="cd19357">
    <property type="entry name" value="TenA_E_At3g16990-like"/>
    <property type="match status" value="1"/>
</dbReference>
<dbReference type="PANTHER" id="PTHR41813">
    <property type="entry name" value="REGULATOR PAB1642, PUTATIVE (AFU_ORTHOLOGUE AFUA_3G11955)-RELATED"/>
    <property type="match status" value="1"/>
</dbReference>
<sequence>MSVSLTTHLTSFSTVRPYSAATEHPFLTAAGNGTLSHELLALYLSQDRLYAAHGYPRFIGLLLASIPFSSQHGVESQQEQLNERVVRLATYSLTNVIREVAFFVETAKRYGLDLEAWRERKQTRDYTAEMIRVAAAGRLEDAVVFLWAMERVYLDAWKYAASVRSSTASIEATPTNAALAGFIDNWTNSEFERFVDDLADLVNALDIKPGSESWARAEEIWSRVVELEEAFWPVGGDELIALYVVRRAIQKHA</sequence>
<dbReference type="SUPFAM" id="SSF48613">
    <property type="entry name" value="Heme oxygenase-like"/>
    <property type="match status" value="1"/>
</dbReference>
<accession>A0A0C3P2I7</accession>
<organism evidence="2 3">
    <name type="scientific">Phlebiopsis gigantea (strain 11061_1 CR5-6)</name>
    <name type="common">White-rot fungus</name>
    <name type="synonym">Peniophora gigantea</name>
    <dbReference type="NCBI Taxonomy" id="745531"/>
    <lineage>
        <taxon>Eukaryota</taxon>
        <taxon>Fungi</taxon>
        <taxon>Dikarya</taxon>
        <taxon>Basidiomycota</taxon>
        <taxon>Agaricomycotina</taxon>
        <taxon>Agaricomycetes</taxon>
        <taxon>Polyporales</taxon>
        <taxon>Phanerochaetaceae</taxon>
        <taxon>Phlebiopsis</taxon>
    </lineage>
</organism>
<gene>
    <name evidence="2" type="ORF">PHLGIDRAFT_98486</name>
</gene>
<evidence type="ECO:0000313" key="3">
    <source>
        <dbReference type="Proteomes" id="UP000053257"/>
    </source>
</evidence>
<keyword evidence="3" id="KW-1185">Reference proteome</keyword>